<reference evidence="2" key="1">
    <citation type="submission" date="2020-05" db="EMBL/GenBank/DDBJ databases">
        <title>Phylogenomic resolution of chytrid fungi.</title>
        <authorList>
            <person name="Stajich J.E."/>
            <person name="Amses K."/>
            <person name="Simmons R."/>
            <person name="Seto K."/>
            <person name="Myers J."/>
            <person name="Bonds A."/>
            <person name="Quandt C.A."/>
            <person name="Barry K."/>
            <person name="Liu P."/>
            <person name="Grigoriev I."/>
            <person name="Longcore J.E."/>
            <person name="James T.Y."/>
        </authorList>
    </citation>
    <scope>NUCLEOTIDE SEQUENCE</scope>
    <source>
        <strain evidence="2">JEL0318</strain>
    </source>
</reference>
<feature type="region of interest" description="Disordered" evidence="1">
    <location>
        <begin position="62"/>
        <end position="98"/>
    </location>
</feature>
<evidence type="ECO:0000256" key="1">
    <source>
        <dbReference type="SAM" id="MobiDB-lite"/>
    </source>
</evidence>
<gene>
    <name evidence="2" type="ORF">HK097_000927</name>
</gene>
<accession>A0AAD5X6Y4</accession>
<protein>
    <submittedName>
        <fullName evidence="2">Uncharacterized protein</fullName>
    </submittedName>
</protein>
<dbReference type="Proteomes" id="UP001212841">
    <property type="component" value="Unassembled WGS sequence"/>
</dbReference>
<dbReference type="EMBL" id="JADGJD010000118">
    <property type="protein sequence ID" value="KAJ3054756.1"/>
    <property type="molecule type" value="Genomic_DNA"/>
</dbReference>
<proteinExistence type="predicted"/>
<evidence type="ECO:0000313" key="2">
    <source>
        <dbReference type="EMBL" id="KAJ3054756.1"/>
    </source>
</evidence>
<sequence>MRQILPSLRQNTLATENNTRVNNENTAATCDNTFYQAKSLQQSKKYDTVMANIAKLLQKHPQQPTLPIRTPSRRQKAVERRAAAAPYPTPQRQDPIEEPSNDCPLCLNALDKHNLAQYYPNWNVLGVLEIEVDEINFRCSSQGYDPQHDAASAILSKIRGKHLNVPQSQFPKVSEAFRYQLVFRGLQKTQNGPGYRILLGVRTSGRR</sequence>
<keyword evidence="3" id="KW-1185">Reference proteome</keyword>
<name>A0AAD5X6Y4_9FUNG</name>
<organism evidence="2 3">
    <name type="scientific">Rhizophlyctis rosea</name>
    <dbReference type="NCBI Taxonomy" id="64517"/>
    <lineage>
        <taxon>Eukaryota</taxon>
        <taxon>Fungi</taxon>
        <taxon>Fungi incertae sedis</taxon>
        <taxon>Chytridiomycota</taxon>
        <taxon>Chytridiomycota incertae sedis</taxon>
        <taxon>Chytridiomycetes</taxon>
        <taxon>Rhizophlyctidales</taxon>
        <taxon>Rhizophlyctidaceae</taxon>
        <taxon>Rhizophlyctis</taxon>
    </lineage>
</organism>
<evidence type="ECO:0000313" key="3">
    <source>
        <dbReference type="Proteomes" id="UP001212841"/>
    </source>
</evidence>
<dbReference type="AlphaFoldDB" id="A0AAD5X6Y4"/>
<comment type="caution">
    <text evidence="2">The sequence shown here is derived from an EMBL/GenBank/DDBJ whole genome shotgun (WGS) entry which is preliminary data.</text>
</comment>